<proteinExistence type="predicted"/>
<evidence type="ECO:0008006" key="4">
    <source>
        <dbReference type="Google" id="ProtNLM"/>
    </source>
</evidence>
<dbReference type="RefSeq" id="WP_105337996.1">
    <property type="nucleotide sequence ID" value="NZ_PUHZ01000023.1"/>
</dbReference>
<organism evidence="2 3">
    <name type="scientific">Blastopirellula marina</name>
    <dbReference type="NCBI Taxonomy" id="124"/>
    <lineage>
        <taxon>Bacteria</taxon>
        <taxon>Pseudomonadati</taxon>
        <taxon>Planctomycetota</taxon>
        <taxon>Planctomycetia</taxon>
        <taxon>Pirellulales</taxon>
        <taxon>Pirellulaceae</taxon>
        <taxon>Blastopirellula</taxon>
    </lineage>
</organism>
<dbReference type="OrthoDB" id="272554at2"/>
<protein>
    <recommendedName>
        <fullName evidence="4">ResB-like domain-containing protein</fullName>
    </recommendedName>
</protein>
<comment type="caution">
    <text evidence="2">The sequence shown here is derived from an EMBL/GenBank/DDBJ whole genome shotgun (WGS) entry which is preliminary data.</text>
</comment>
<dbReference type="AlphaFoldDB" id="A0A2S8GHE3"/>
<keyword evidence="1" id="KW-0472">Membrane</keyword>
<keyword evidence="1" id="KW-0812">Transmembrane</keyword>
<sequence>MFEREFFLTRSIRTTRRPAEIIAEAASAFRRVGGQMRTDASSLTIRDGFAGVQFSFVCEGTSVVEVRPHGGDRYDVEVKMKIEPNQTFWVCAIAGFFCLGFLWVGNVLYFVLDPTTPYMQALDQLQRDLESPS</sequence>
<name>A0A2S8GHE3_9BACT</name>
<accession>A0A2S8GHE3</accession>
<evidence type="ECO:0000256" key="1">
    <source>
        <dbReference type="SAM" id="Phobius"/>
    </source>
</evidence>
<feature type="transmembrane region" description="Helical" evidence="1">
    <location>
        <begin position="88"/>
        <end position="112"/>
    </location>
</feature>
<dbReference type="EMBL" id="PUHZ01000023">
    <property type="protein sequence ID" value="PQO43711.1"/>
    <property type="molecule type" value="Genomic_DNA"/>
</dbReference>
<evidence type="ECO:0000313" key="3">
    <source>
        <dbReference type="Proteomes" id="UP000237819"/>
    </source>
</evidence>
<evidence type="ECO:0000313" key="2">
    <source>
        <dbReference type="EMBL" id="PQO43711.1"/>
    </source>
</evidence>
<reference evidence="2 3" key="1">
    <citation type="submission" date="2018-02" db="EMBL/GenBank/DDBJ databases">
        <title>Comparative genomes isolates from brazilian mangrove.</title>
        <authorList>
            <person name="Araujo J.E."/>
            <person name="Taketani R.G."/>
            <person name="Silva M.C.P."/>
            <person name="Loureco M.V."/>
            <person name="Andreote F.D."/>
        </authorList>
    </citation>
    <scope>NUCLEOTIDE SEQUENCE [LARGE SCALE GENOMIC DNA]</scope>
    <source>
        <strain evidence="2 3">Nap-Phe MGV</strain>
    </source>
</reference>
<gene>
    <name evidence="2" type="ORF">C5Y93_24060</name>
</gene>
<dbReference type="Proteomes" id="UP000237819">
    <property type="component" value="Unassembled WGS sequence"/>
</dbReference>
<keyword evidence="1" id="KW-1133">Transmembrane helix</keyword>